<feature type="region of interest" description="Disordered" evidence="16">
    <location>
        <begin position="1"/>
        <end position="45"/>
    </location>
</feature>
<dbReference type="PANTHER" id="PTHR11236:SF48">
    <property type="entry name" value="ISOCHORISMATE SYNTHASE MENF"/>
    <property type="match status" value="1"/>
</dbReference>
<evidence type="ECO:0000256" key="16">
    <source>
        <dbReference type="SAM" id="MobiDB-lite"/>
    </source>
</evidence>
<evidence type="ECO:0000256" key="6">
    <source>
        <dbReference type="ARBA" id="ARBA00020653"/>
    </source>
</evidence>
<dbReference type="SUPFAM" id="SSF56322">
    <property type="entry name" value="ADC synthase"/>
    <property type="match status" value="1"/>
</dbReference>
<dbReference type="InterPro" id="IPR005801">
    <property type="entry name" value="ADC_synthase"/>
</dbReference>
<accession>F2BFB1</accession>
<evidence type="ECO:0000256" key="11">
    <source>
        <dbReference type="ARBA" id="ARBA00023141"/>
    </source>
</evidence>
<comment type="function">
    <text evidence="13 15">Part of a heterotetrameric complex that catalyzes the two-step biosynthesis of anthranilate, an intermediate in the biosynthesis of L-tryptophan. In the first step, the glutamine-binding beta subunit (TrpG) of anthranilate synthase (AS) provides the glutamine amidotransferase activity which generates ammonia as a substrate that, along with chorismate, is used in the second step, catalyzed by the large alpha subunit of AS (TrpE) to produce anthranilate. In the absence of TrpG, TrpE can synthesize anthranilate directly from chorismate and high concentrations of ammonia.</text>
</comment>
<dbReference type="InterPro" id="IPR015890">
    <property type="entry name" value="Chorismate_C"/>
</dbReference>
<evidence type="ECO:0000256" key="13">
    <source>
        <dbReference type="ARBA" id="ARBA00025634"/>
    </source>
</evidence>
<dbReference type="GO" id="GO:0000162">
    <property type="term" value="P:L-tryptophan biosynthetic process"/>
    <property type="evidence" value="ECO:0007669"/>
    <property type="project" value="UniProtKB-UniPathway"/>
</dbReference>
<feature type="compositionally biased region" description="Polar residues" evidence="16">
    <location>
        <begin position="29"/>
        <end position="38"/>
    </location>
</feature>
<organism evidence="19 20">
    <name type="scientific">Neisseria bacilliformis ATCC BAA-1200</name>
    <dbReference type="NCBI Taxonomy" id="888742"/>
    <lineage>
        <taxon>Bacteria</taxon>
        <taxon>Pseudomonadati</taxon>
        <taxon>Pseudomonadota</taxon>
        <taxon>Betaproteobacteria</taxon>
        <taxon>Neisseriales</taxon>
        <taxon>Neisseriaceae</taxon>
        <taxon>Neisseria</taxon>
    </lineage>
</organism>
<keyword evidence="20" id="KW-1185">Reference proteome</keyword>
<evidence type="ECO:0000256" key="15">
    <source>
        <dbReference type="RuleBase" id="RU364045"/>
    </source>
</evidence>
<evidence type="ECO:0000259" key="17">
    <source>
        <dbReference type="Pfam" id="PF00425"/>
    </source>
</evidence>
<comment type="caution">
    <text evidence="19">The sequence shown here is derived from an EMBL/GenBank/DDBJ whole genome shotgun (WGS) entry which is preliminary data.</text>
</comment>
<evidence type="ECO:0000256" key="4">
    <source>
        <dbReference type="ARBA" id="ARBA00011575"/>
    </source>
</evidence>
<dbReference type="Gene3D" id="3.60.120.10">
    <property type="entry name" value="Anthranilate synthase"/>
    <property type="match status" value="1"/>
</dbReference>
<keyword evidence="9 15" id="KW-0822">Tryptophan biosynthesis</keyword>
<evidence type="ECO:0000256" key="9">
    <source>
        <dbReference type="ARBA" id="ARBA00022822"/>
    </source>
</evidence>
<feature type="domain" description="Chorismate-utilising enzyme C-terminal" evidence="17">
    <location>
        <begin position="269"/>
        <end position="521"/>
    </location>
</feature>
<evidence type="ECO:0000256" key="10">
    <source>
        <dbReference type="ARBA" id="ARBA00022842"/>
    </source>
</evidence>
<dbReference type="NCBIfam" id="TIGR00564">
    <property type="entry name" value="trpE_most"/>
    <property type="match status" value="1"/>
</dbReference>
<comment type="similarity">
    <text evidence="3 15">Belongs to the anthranilate synthase component I family.</text>
</comment>
<dbReference type="AlphaFoldDB" id="F2BFB1"/>
<evidence type="ECO:0000256" key="7">
    <source>
        <dbReference type="ARBA" id="ARBA00022605"/>
    </source>
</evidence>
<sequence length="538" mass="59573">MAAAPKTPPKPQPPPPQPSPASGRGGGFQTASKQPETPSNHRKKRPAMITKSQFLAHAAAGCNRIPLVQELLADLDTPLSLYLKLANQPYTYLLESVVGGERFGRYSFIGLPCHTYIQVADGRTTLYRNHQPVETVEGNPLQYIQAFHDSFRTPEIPQLPRFTGGLAGYFGHETIYSFEHLARRLKHPQKADPLGTPDIFLMLSQELAVVDNLTGKIYLIAYADPAEPEAYERTRARLETLREQLRQSVAIPLSLGSAQTEPQHHTGEARYKEYVRRIRQYILDGDCMQVVPSQRISLPYTDKPLHLYRALRTLNPSPYLFYYDFGDFHIVGSSPEILVRRERDTVIVRPIAGTRVRGATPEQDAANAAELLADEKETAEHVMLIDLGRNDVGRISQTGSVRVTDKMAIEKYSHVMHIVSNVEGSLKNGMNNTDILAATFPAGTLSGAPKVRALEIIEELEPEKRGIYGGAVGVWGFNNDMDLAIAIRTAVIKNGTLYVQSGAGIVADSDEEAEWQETQNKARAVIRAAQMVQEGLDS</sequence>
<dbReference type="GO" id="GO:0004049">
    <property type="term" value="F:anthranilate synthase activity"/>
    <property type="evidence" value="ECO:0007669"/>
    <property type="project" value="UniProtKB-EC"/>
</dbReference>
<comment type="pathway">
    <text evidence="2 15">Amino-acid biosynthesis; L-tryptophan biosynthesis; L-tryptophan from chorismate: step 1/5.</text>
</comment>
<name>F2BFB1_9NEIS</name>
<dbReference type="STRING" id="267212.GCA_001063965_01784"/>
<keyword evidence="8 15" id="KW-0479">Metal-binding</keyword>
<dbReference type="EMBL" id="AFAY01000048">
    <property type="protein sequence ID" value="EGF08983.1"/>
    <property type="molecule type" value="Genomic_DNA"/>
</dbReference>
<dbReference type="HOGENOM" id="CLU_006493_9_3_4"/>
<dbReference type="Proteomes" id="UP000004105">
    <property type="component" value="Unassembled WGS sequence"/>
</dbReference>
<evidence type="ECO:0000259" key="18">
    <source>
        <dbReference type="Pfam" id="PF04715"/>
    </source>
</evidence>
<keyword evidence="7 15" id="KW-0028">Amino-acid biosynthesis</keyword>
<evidence type="ECO:0000256" key="8">
    <source>
        <dbReference type="ARBA" id="ARBA00022723"/>
    </source>
</evidence>
<evidence type="ECO:0000256" key="5">
    <source>
        <dbReference type="ARBA" id="ARBA00012266"/>
    </source>
</evidence>
<dbReference type="Pfam" id="PF00425">
    <property type="entry name" value="Chorismate_bind"/>
    <property type="match status" value="1"/>
</dbReference>
<feature type="domain" description="Anthranilate synthase component I N-terminal" evidence="18">
    <location>
        <begin position="74"/>
        <end position="219"/>
    </location>
</feature>
<evidence type="ECO:0000313" key="20">
    <source>
        <dbReference type="Proteomes" id="UP000004105"/>
    </source>
</evidence>
<dbReference type="PANTHER" id="PTHR11236">
    <property type="entry name" value="AMINOBENZOATE/ANTHRANILATE SYNTHASE"/>
    <property type="match status" value="1"/>
</dbReference>
<dbReference type="UniPathway" id="UPA00035">
    <property type="reaction ID" value="UER00040"/>
</dbReference>
<dbReference type="EC" id="4.1.3.27" evidence="5 15"/>
<proteinExistence type="inferred from homology"/>
<feature type="compositionally biased region" description="Pro residues" evidence="16">
    <location>
        <begin position="1"/>
        <end position="19"/>
    </location>
</feature>
<dbReference type="InterPro" id="IPR019999">
    <property type="entry name" value="Anth_synth_I-like"/>
</dbReference>
<keyword evidence="10 15" id="KW-0460">Magnesium</keyword>
<dbReference type="PRINTS" id="PR00095">
    <property type="entry name" value="ANTSNTHASEI"/>
</dbReference>
<reference evidence="19 20" key="1">
    <citation type="submission" date="2011-02" db="EMBL/GenBank/DDBJ databases">
        <authorList>
            <person name="Muzny D."/>
            <person name="Qin X."/>
            <person name="Deng J."/>
            <person name="Jiang H."/>
            <person name="Liu Y."/>
            <person name="Qu J."/>
            <person name="Song X.-Z."/>
            <person name="Zhang L."/>
            <person name="Thornton R."/>
            <person name="Coyle M."/>
            <person name="Francisco L."/>
            <person name="Jackson L."/>
            <person name="Javaid M."/>
            <person name="Korchina V."/>
            <person name="Kovar C."/>
            <person name="Mata R."/>
            <person name="Mathew T."/>
            <person name="Ngo R."/>
            <person name="Nguyen L."/>
            <person name="Nguyen N."/>
            <person name="Okwuonu G."/>
            <person name="Ongeri F."/>
            <person name="Pham C."/>
            <person name="Simmons D."/>
            <person name="Wilczek-Boney K."/>
            <person name="Hale W."/>
            <person name="Jakkamsetti A."/>
            <person name="Pham P."/>
            <person name="Ruth R."/>
            <person name="San Lucas F."/>
            <person name="Warren J."/>
            <person name="Zhang J."/>
            <person name="Zhao Z."/>
            <person name="Zhou C."/>
            <person name="Zhu D."/>
            <person name="Lee S."/>
            <person name="Bess C."/>
            <person name="Blankenburg K."/>
            <person name="Forbes L."/>
            <person name="Fu Q."/>
            <person name="Gubbala S."/>
            <person name="Hirani K."/>
            <person name="Jayaseelan J.C."/>
            <person name="Lara F."/>
            <person name="Munidasa M."/>
            <person name="Palculict T."/>
            <person name="Patil S."/>
            <person name="Pu L.-L."/>
            <person name="Saada N."/>
            <person name="Tang L."/>
            <person name="Weissenberger G."/>
            <person name="Zhu Y."/>
            <person name="Hemphill L."/>
            <person name="Shang Y."/>
            <person name="Youmans B."/>
            <person name="Ayvaz T."/>
            <person name="Ross M."/>
            <person name="Santibanez J."/>
            <person name="Aqrawi P."/>
            <person name="Gross S."/>
            <person name="Joshi V."/>
            <person name="Fowler G."/>
            <person name="Nazareth L."/>
            <person name="Reid J."/>
            <person name="Worley K."/>
            <person name="Petrosino J."/>
            <person name="Highlander S."/>
            <person name="Gibbs R."/>
        </authorList>
    </citation>
    <scope>NUCLEOTIDE SEQUENCE [LARGE SCALE GENOMIC DNA]</scope>
    <source>
        <strain evidence="19 20">ATCC BAA-1200</strain>
    </source>
</reference>
<keyword evidence="12 15" id="KW-0456">Lyase</keyword>
<comment type="cofactor">
    <cofactor evidence="1 15">
        <name>Mg(2+)</name>
        <dbReference type="ChEBI" id="CHEBI:18420"/>
    </cofactor>
</comment>
<dbReference type="Pfam" id="PF04715">
    <property type="entry name" value="Anth_synt_I_N"/>
    <property type="match status" value="1"/>
</dbReference>
<dbReference type="InterPro" id="IPR005256">
    <property type="entry name" value="Anth_synth_I_PabB"/>
</dbReference>
<evidence type="ECO:0000256" key="3">
    <source>
        <dbReference type="ARBA" id="ARBA00009562"/>
    </source>
</evidence>
<comment type="catalytic activity">
    <reaction evidence="14 15">
        <text>chorismate + L-glutamine = anthranilate + pyruvate + L-glutamate + H(+)</text>
        <dbReference type="Rhea" id="RHEA:21732"/>
        <dbReference type="ChEBI" id="CHEBI:15361"/>
        <dbReference type="ChEBI" id="CHEBI:15378"/>
        <dbReference type="ChEBI" id="CHEBI:16567"/>
        <dbReference type="ChEBI" id="CHEBI:29748"/>
        <dbReference type="ChEBI" id="CHEBI:29985"/>
        <dbReference type="ChEBI" id="CHEBI:58359"/>
        <dbReference type="EC" id="4.1.3.27"/>
    </reaction>
</comment>
<evidence type="ECO:0000313" key="19">
    <source>
        <dbReference type="EMBL" id="EGF08983.1"/>
    </source>
</evidence>
<dbReference type="InterPro" id="IPR006805">
    <property type="entry name" value="Anth_synth_I_N"/>
</dbReference>
<evidence type="ECO:0000256" key="12">
    <source>
        <dbReference type="ARBA" id="ARBA00023239"/>
    </source>
</evidence>
<protein>
    <recommendedName>
        <fullName evidence="6 15">Anthranilate synthase component 1</fullName>
        <ecNumber evidence="5 15">4.1.3.27</ecNumber>
    </recommendedName>
</protein>
<dbReference type="GO" id="GO:0046872">
    <property type="term" value="F:metal ion binding"/>
    <property type="evidence" value="ECO:0007669"/>
    <property type="project" value="UniProtKB-KW"/>
</dbReference>
<evidence type="ECO:0000256" key="14">
    <source>
        <dbReference type="ARBA" id="ARBA00047683"/>
    </source>
</evidence>
<keyword evidence="11 15" id="KW-0057">Aromatic amino acid biosynthesis</keyword>
<evidence type="ECO:0000256" key="2">
    <source>
        <dbReference type="ARBA" id="ARBA00004873"/>
    </source>
</evidence>
<gene>
    <name evidence="15 19" type="primary">trpE</name>
    <name evidence="19" type="ORF">HMPREF9123_2418</name>
</gene>
<comment type="subunit">
    <text evidence="4 15">Heterotetramer consisting of two non-identical subunits: a beta subunit (TrpG) and a large alpha subunit (TrpE).</text>
</comment>
<evidence type="ECO:0000256" key="1">
    <source>
        <dbReference type="ARBA" id="ARBA00001946"/>
    </source>
</evidence>